<evidence type="ECO:0000313" key="2">
    <source>
        <dbReference type="Proteomes" id="UP000641137"/>
    </source>
</evidence>
<proteinExistence type="predicted"/>
<accession>A0A8J3DLF8</accession>
<sequence>MLAWPMLGLVAYLLVLQGLIGNYAQAASVMGDATGGSVICTHLGVVDNSEPGAPDPLKHDCCAIACQSAGGKVMGNGAAAPVLARNFTEIRVSLDMRGAAACPTTWTAQVPDARAPPAFS</sequence>
<keyword evidence="2" id="KW-1185">Reference proteome</keyword>
<organism evidence="1 2">
    <name type="scientific">Limoniibacter endophyticus</name>
    <dbReference type="NCBI Taxonomy" id="1565040"/>
    <lineage>
        <taxon>Bacteria</taxon>
        <taxon>Pseudomonadati</taxon>
        <taxon>Pseudomonadota</taxon>
        <taxon>Alphaproteobacteria</taxon>
        <taxon>Hyphomicrobiales</taxon>
        <taxon>Bartonellaceae</taxon>
        <taxon>Limoniibacter</taxon>
    </lineage>
</organism>
<dbReference type="Proteomes" id="UP000641137">
    <property type="component" value="Unassembled WGS sequence"/>
</dbReference>
<evidence type="ECO:0000313" key="1">
    <source>
        <dbReference type="EMBL" id="GHC60289.1"/>
    </source>
</evidence>
<dbReference type="AlphaFoldDB" id="A0A8J3DLF8"/>
<protein>
    <submittedName>
        <fullName evidence="1">Uncharacterized protein</fullName>
    </submittedName>
</protein>
<dbReference type="EMBL" id="BMZO01000001">
    <property type="protein sequence ID" value="GHC60289.1"/>
    <property type="molecule type" value="Genomic_DNA"/>
</dbReference>
<reference evidence="1" key="1">
    <citation type="journal article" date="2014" name="Int. J. Syst. Evol. Microbiol.">
        <title>Complete genome sequence of Corynebacterium casei LMG S-19264T (=DSM 44701T), isolated from a smear-ripened cheese.</title>
        <authorList>
            <consortium name="US DOE Joint Genome Institute (JGI-PGF)"/>
            <person name="Walter F."/>
            <person name="Albersmeier A."/>
            <person name="Kalinowski J."/>
            <person name="Ruckert C."/>
        </authorList>
    </citation>
    <scope>NUCLEOTIDE SEQUENCE</scope>
    <source>
        <strain evidence="1">KCTC 42097</strain>
    </source>
</reference>
<name>A0A8J3DLF8_9HYPH</name>
<gene>
    <name evidence="1" type="ORF">GCM10010136_00220</name>
</gene>
<reference evidence="1" key="2">
    <citation type="submission" date="2020-09" db="EMBL/GenBank/DDBJ databases">
        <authorList>
            <person name="Sun Q."/>
            <person name="Kim S."/>
        </authorList>
    </citation>
    <scope>NUCLEOTIDE SEQUENCE</scope>
    <source>
        <strain evidence="1">KCTC 42097</strain>
    </source>
</reference>
<comment type="caution">
    <text evidence="1">The sequence shown here is derived from an EMBL/GenBank/DDBJ whole genome shotgun (WGS) entry which is preliminary data.</text>
</comment>